<sequence length="201" mass="21624">MSEKPLTSQSSQDPNVEPVQEGTSPISPQPNTPPFTAYLQIVSFIATITISVSISGSQAFATGDIFFGTSLDGSSTDPASIRALQLTKTSAEWFAWAAATSALSLMITLVLQLLLTDEVFVRQITAGKGIPRMMLAIGSWVALALQASSMALIAEAVKSLNKPSGAMMQWCLLAIGFPSFLLYMYILRKDRKRRDGVPHVP</sequence>
<evidence type="ECO:0000256" key="2">
    <source>
        <dbReference type="SAM" id="Phobius"/>
    </source>
</evidence>
<keyword evidence="4" id="KW-1185">Reference proteome</keyword>
<dbReference type="OrthoDB" id="5402670at2759"/>
<gene>
    <name evidence="3" type="ORF">PIIN_05651</name>
</gene>
<keyword evidence="2" id="KW-0472">Membrane</keyword>
<name>G4TK73_SERID</name>
<feature type="compositionally biased region" description="Polar residues" evidence="1">
    <location>
        <begin position="1"/>
        <end position="14"/>
    </location>
</feature>
<protein>
    <submittedName>
        <fullName evidence="3">Uncharacterized protein</fullName>
    </submittedName>
</protein>
<comment type="caution">
    <text evidence="3">The sequence shown here is derived from an EMBL/GenBank/DDBJ whole genome shotgun (WGS) entry which is preliminary data.</text>
</comment>
<dbReference type="Proteomes" id="UP000007148">
    <property type="component" value="Unassembled WGS sequence"/>
</dbReference>
<feature type="transmembrane region" description="Helical" evidence="2">
    <location>
        <begin position="93"/>
        <end position="115"/>
    </location>
</feature>
<dbReference type="InParanoid" id="G4TK73"/>
<feature type="transmembrane region" description="Helical" evidence="2">
    <location>
        <begin position="166"/>
        <end position="186"/>
    </location>
</feature>
<proteinExistence type="predicted"/>
<dbReference type="EMBL" id="CAFZ01000132">
    <property type="protein sequence ID" value="CCA71716.1"/>
    <property type="molecule type" value="Genomic_DNA"/>
</dbReference>
<organism evidence="3 4">
    <name type="scientific">Serendipita indica (strain DSM 11827)</name>
    <name type="common">Root endophyte fungus</name>
    <name type="synonym">Piriformospora indica</name>
    <dbReference type="NCBI Taxonomy" id="1109443"/>
    <lineage>
        <taxon>Eukaryota</taxon>
        <taxon>Fungi</taxon>
        <taxon>Dikarya</taxon>
        <taxon>Basidiomycota</taxon>
        <taxon>Agaricomycotina</taxon>
        <taxon>Agaricomycetes</taxon>
        <taxon>Sebacinales</taxon>
        <taxon>Serendipitaceae</taxon>
        <taxon>Serendipita</taxon>
    </lineage>
</organism>
<keyword evidence="2" id="KW-1133">Transmembrane helix</keyword>
<evidence type="ECO:0000313" key="3">
    <source>
        <dbReference type="EMBL" id="CCA71716.1"/>
    </source>
</evidence>
<feature type="transmembrane region" description="Helical" evidence="2">
    <location>
        <begin position="135"/>
        <end position="154"/>
    </location>
</feature>
<reference evidence="3 4" key="1">
    <citation type="journal article" date="2011" name="PLoS Pathog.">
        <title>Endophytic Life Strategies Decoded by Genome and Transcriptome Analyses of the Mutualistic Root Symbiont Piriformospora indica.</title>
        <authorList>
            <person name="Zuccaro A."/>
            <person name="Lahrmann U."/>
            <person name="Guldener U."/>
            <person name="Langen G."/>
            <person name="Pfiffi S."/>
            <person name="Biedenkopf D."/>
            <person name="Wong P."/>
            <person name="Samans B."/>
            <person name="Grimm C."/>
            <person name="Basiewicz M."/>
            <person name="Murat C."/>
            <person name="Martin F."/>
            <person name="Kogel K.H."/>
        </authorList>
    </citation>
    <scope>NUCLEOTIDE SEQUENCE [LARGE SCALE GENOMIC DNA]</scope>
    <source>
        <strain evidence="3 4">DSM 11827</strain>
    </source>
</reference>
<evidence type="ECO:0000256" key="1">
    <source>
        <dbReference type="SAM" id="MobiDB-lite"/>
    </source>
</evidence>
<feature type="region of interest" description="Disordered" evidence="1">
    <location>
        <begin position="1"/>
        <end position="31"/>
    </location>
</feature>
<dbReference type="HOGENOM" id="CLU_113371_0_0_1"/>
<keyword evidence="2" id="KW-0812">Transmembrane</keyword>
<dbReference type="AlphaFoldDB" id="G4TK73"/>
<accession>G4TK73</accession>
<evidence type="ECO:0000313" key="4">
    <source>
        <dbReference type="Proteomes" id="UP000007148"/>
    </source>
</evidence>
<dbReference type="OMA" id="QWCLLAT"/>